<gene>
    <name evidence="12" type="primary">CSON003393</name>
</gene>
<evidence type="ECO:0000259" key="11">
    <source>
        <dbReference type="PROSITE" id="PS51034"/>
    </source>
</evidence>
<comment type="subcellular location">
    <subcellularLocation>
        <location evidence="1">Cell membrane</location>
        <topology evidence="1">Single-pass type I membrane protein</topology>
    </subcellularLocation>
</comment>
<keyword evidence="5 10" id="KW-0732">Signal</keyword>
<feature type="domain" description="ZP" evidence="11">
    <location>
        <begin position="49"/>
        <end position="314"/>
    </location>
</feature>
<dbReference type="PANTHER" id="PTHR22907:SF54">
    <property type="entry name" value="GH04558P"/>
    <property type="match status" value="1"/>
</dbReference>
<evidence type="ECO:0000256" key="10">
    <source>
        <dbReference type="SAM" id="SignalP"/>
    </source>
</evidence>
<dbReference type="EMBL" id="UFQT01001614">
    <property type="protein sequence ID" value="SSX31168.1"/>
    <property type="molecule type" value="Genomic_DNA"/>
</dbReference>
<dbReference type="VEuPathDB" id="VectorBase:CSON003393"/>
<keyword evidence="3" id="KW-1003">Cell membrane</keyword>
<evidence type="ECO:0000256" key="8">
    <source>
        <dbReference type="SAM" id="MobiDB-lite"/>
    </source>
</evidence>
<dbReference type="InterPro" id="IPR056953">
    <property type="entry name" value="CUT_N"/>
</dbReference>
<organism evidence="12">
    <name type="scientific">Culicoides sonorensis</name>
    <name type="common">Biting midge</name>
    <dbReference type="NCBI Taxonomy" id="179676"/>
    <lineage>
        <taxon>Eukaryota</taxon>
        <taxon>Metazoa</taxon>
        <taxon>Ecdysozoa</taxon>
        <taxon>Arthropoda</taxon>
        <taxon>Hexapoda</taxon>
        <taxon>Insecta</taxon>
        <taxon>Pterygota</taxon>
        <taxon>Neoptera</taxon>
        <taxon>Endopterygota</taxon>
        <taxon>Diptera</taxon>
        <taxon>Nematocera</taxon>
        <taxon>Chironomoidea</taxon>
        <taxon>Ceratopogonidae</taxon>
        <taxon>Ceratopogoninae</taxon>
        <taxon>Culicoides</taxon>
        <taxon>Monoculicoides</taxon>
    </lineage>
</organism>
<dbReference type="SMART" id="SM00241">
    <property type="entry name" value="ZP"/>
    <property type="match status" value="1"/>
</dbReference>
<keyword evidence="4 9" id="KW-0812">Transmembrane</keyword>
<protein>
    <submittedName>
        <fullName evidence="12">CSON003393 protein</fullName>
    </submittedName>
</protein>
<dbReference type="GO" id="GO:0005886">
    <property type="term" value="C:plasma membrane"/>
    <property type="evidence" value="ECO:0007669"/>
    <property type="project" value="UniProtKB-SubCell"/>
</dbReference>
<keyword evidence="7 9" id="KW-0472">Membrane</keyword>
<feature type="compositionally biased region" description="Polar residues" evidence="8">
    <location>
        <begin position="177"/>
        <end position="188"/>
    </location>
</feature>
<dbReference type="Pfam" id="PF25301">
    <property type="entry name" value="CUT_C"/>
    <property type="match status" value="1"/>
</dbReference>
<feature type="chain" id="PRO_5016257010" evidence="10">
    <location>
        <begin position="24"/>
        <end position="421"/>
    </location>
</feature>
<evidence type="ECO:0000256" key="1">
    <source>
        <dbReference type="ARBA" id="ARBA00004251"/>
    </source>
</evidence>
<feature type="region of interest" description="Disordered" evidence="8">
    <location>
        <begin position="150"/>
        <end position="188"/>
    </location>
</feature>
<evidence type="ECO:0000256" key="4">
    <source>
        <dbReference type="ARBA" id="ARBA00022692"/>
    </source>
</evidence>
<dbReference type="AlphaFoldDB" id="A0A336MZ58"/>
<feature type="transmembrane region" description="Helical" evidence="9">
    <location>
        <begin position="369"/>
        <end position="393"/>
    </location>
</feature>
<dbReference type="PANTHER" id="PTHR22907">
    <property type="entry name" value="GH04558P"/>
    <property type="match status" value="1"/>
</dbReference>
<evidence type="ECO:0000256" key="5">
    <source>
        <dbReference type="ARBA" id="ARBA00022729"/>
    </source>
</evidence>
<accession>A0A336MZ58</accession>
<name>A0A336MZ58_CULSO</name>
<dbReference type="PROSITE" id="PS51034">
    <property type="entry name" value="ZP_2"/>
    <property type="match status" value="1"/>
</dbReference>
<dbReference type="OMA" id="FHIRCRY"/>
<proteinExistence type="predicted"/>
<sequence length="421" mass="46701">MLPQSTFNIFFILTSIATTLTHCAQLPQTTHVKQHQSVIASKSPNVRIQCMSGFMVITIKDAPSTEDGYFSGMIYPKELSKNSTCMAEFHNHEGALKYKLPLRSCSTMPQETDDGQIEFFNTIVIQPHLKLVTDLTTSYHVRCRYKSREAATKGNSPINPQRYSSDDSNESRDRSSFGRSLDNSLTTNEMPGCHMKIYSDGKVADNVKIGDTLEIVVNIDEQNTYGLHVTDCIVRDGLGLGEQKLVNEEGCPMDTEIMGPFKYTNDRTMAKVSFPAHRFPYTSAVYYQCNVKLCALVDPSCHKEPTCDGKRIQKRATTDEPLEEGLPAVIEVYSGLYVKENAEVSEDDDDDVTKEKSIEDAICVSQRSFAIAIAIAGLVLMLLVVLAALCIMARRSRKTHSSSGSSIYSGPYTNTAFSHTS</sequence>
<keyword evidence="2" id="KW-0193">Cuticle</keyword>
<evidence type="ECO:0000256" key="2">
    <source>
        <dbReference type="ARBA" id="ARBA00022460"/>
    </source>
</evidence>
<evidence type="ECO:0000256" key="9">
    <source>
        <dbReference type="SAM" id="Phobius"/>
    </source>
</evidence>
<evidence type="ECO:0000256" key="7">
    <source>
        <dbReference type="ARBA" id="ARBA00023136"/>
    </source>
</evidence>
<dbReference type="InterPro" id="IPR051962">
    <property type="entry name" value="Cuticlin"/>
</dbReference>
<evidence type="ECO:0000256" key="6">
    <source>
        <dbReference type="ARBA" id="ARBA00022989"/>
    </source>
</evidence>
<dbReference type="InterPro" id="IPR001507">
    <property type="entry name" value="ZP_dom"/>
</dbReference>
<dbReference type="GO" id="GO:0042302">
    <property type="term" value="F:structural constituent of cuticle"/>
    <property type="evidence" value="ECO:0007669"/>
    <property type="project" value="UniProtKB-KW"/>
</dbReference>
<dbReference type="InterPro" id="IPR057475">
    <property type="entry name" value="CUT_C"/>
</dbReference>
<keyword evidence="6 9" id="KW-1133">Transmembrane helix</keyword>
<dbReference type="Gene3D" id="2.60.40.4100">
    <property type="entry name" value="Zona pellucida, ZP-C domain"/>
    <property type="match status" value="1"/>
</dbReference>
<feature type="signal peptide" evidence="10">
    <location>
        <begin position="1"/>
        <end position="23"/>
    </location>
</feature>
<evidence type="ECO:0000256" key="3">
    <source>
        <dbReference type="ARBA" id="ARBA00022475"/>
    </source>
</evidence>
<dbReference type="Gene3D" id="2.60.40.3210">
    <property type="entry name" value="Zona pellucida, ZP-N domain"/>
    <property type="match status" value="1"/>
</dbReference>
<dbReference type="Pfam" id="PF25057">
    <property type="entry name" value="CUT_N"/>
    <property type="match status" value="1"/>
</dbReference>
<dbReference type="InterPro" id="IPR042235">
    <property type="entry name" value="ZP-C_dom"/>
</dbReference>
<reference evidence="12" key="1">
    <citation type="submission" date="2018-07" db="EMBL/GenBank/DDBJ databases">
        <authorList>
            <person name="Quirk P.G."/>
            <person name="Krulwich T.A."/>
        </authorList>
    </citation>
    <scope>NUCLEOTIDE SEQUENCE</scope>
</reference>
<evidence type="ECO:0000313" key="12">
    <source>
        <dbReference type="EMBL" id="SSX31168.1"/>
    </source>
</evidence>